<keyword evidence="10 12" id="KW-0482">Metalloprotease</keyword>
<gene>
    <name evidence="12" type="primary">htpX</name>
    <name evidence="15" type="ORF">ABB55_16645</name>
</gene>
<dbReference type="GO" id="GO:0005886">
    <property type="term" value="C:plasma membrane"/>
    <property type="evidence" value="ECO:0007669"/>
    <property type="project" value="UniProtKB-SubCell"/>
</dbReference>
<keyword evidence="5 12" id="KW-0812">Transmembrane</keyword>
<dbReference type="RefSeq" id="WP_054359805.1">
    <property type="nucleotide sequence ID" value="NZ_LJYW01000001.1"/>
</dbReference>
<reference evidence="15 16" key="2">
    <citation type="submission" date="2015-10" db="EMBL/GenBank/DDBJ databases">
        <title>Draft Genome Sequence of Prosthecomicrobium hirschii ATCC 27832.</title>
        <authorList>
            <person name="Daniel J."/>
            <person name="Givan S.A."/>
            <person name="Brun Y.V."/>
            <person name="Brown P.J."/>
        </authorList>
    </citation>
    <scope>NUCLEOTIDE SEQUENCE [LARGE SCALE GENOMIC DNA]</scope>
    <source>
        <strain evidence="15 16">16</strain>
    </source>
</reference>
<dbReference type="PANTHER" id="PTHR43221:SF1">
    <property type="entry name" value="PROTEASE HTPX"/>
    <property type="match status" value="1"/>
</dbReference>
<dbReference type="Proteomes" id="UP000048984">
    <property type="component" value="Unassembled WGS sequence"/>
</dbReference>
<evidence type="ECO:0000256" key="12">
    <source>
        <dbReference type="HAMAP-Rule" id="MF_00188"/>
    </source>
</evidence>
<feature type="transmembrane region" description="Helical" evidence="12">
    <location>
        <begin position="175"/>
        <end position="196"/>
    </location>
</feature>
<keyword evidence="7 12" id="KW-0378">Hydrolase</keyword>
<evidence type="ECO:0000256" key="13">
    <source>
        <dbReference type="SAM" id="MobiDB-lite"/>
    </source>
</evidence>
<feature type="compositionally biased region" description="Gly residues" evidence="13">
    <location>
        <begin position="282"/>
        <end position="296"/>
    </location>
</feature>
<evidence type="ECO:0000256" key="9">
    <source>
        <dbReference type="ARBA" id="ARBA00022989"/>
    </source>
</evidence>
<dbReference type="InterPro" id="IPR022919">
    <property type="entry name" value="Pept_M48_protease_HtpX"/>
</dbReference>
<feature type="transmembrane region" description="Helical" evidence="12">
    <location>
        <begin position="141"/>
        <end position="163"/>
    </location>
</feature>
<dbReference type="HAMAP" id="MF_00188">
    <property type="entry name" value="Pept_M48_protease_HtpX"/>
    <property type="match status" value="1"/>
</dbReference>
<feature type="binding site" evidence="12">
    <location>
        <position position="130"/>
    </location>
    <ligand>
        <name>Zn(2+)</name>
        <dbReference type="ChEBI" id="CHEBI:29105"/>
        <note>catalytic</note>
    </ligand>
</feature>
<comment type="cofactor">
    <cofactor evidence="12">
        <name>Zn(2+)</name>
        <dbReference type="ChEBI" id="CHEBI:29105"/>
    </cofactor>
    <text evidence="12">Binds 1 zinc ion per subunit.</text>
</comment>
<dbReference type="PANTHER" id="PTHR43221">
    <property type="entry name" value="PROTEASE HTPX"/>
    <property type="match status" value="1"/>
</dbReference>
<dbReference type="NCBIfam" id="NF002826">
    <property type="entry name" value="PRK03001.1"/>
    <property type="match status" value="1"/>
</dbReference>
<feature type="transmembrane region" description="Helical" evidence="12">
    <location>
        <begin position="7"/>
        <end position="24"/>
    </location>
</feature>
<feature type="active site" evidence="12">
    <location>
        <position position="131"/>
    </location>
</feature>
<evidence type="ECO:0000313" key="15">
    <source>
        <dbReference type="EMBL" id="KPL53641.1"/>
    </source>
</evidence>
<feature type="region of interest" description="Disordered" evidence="13">
    <location>
        <begin position="282"/>
        <end position="357"/>
    </location>
</feature>
<keyword evidence="8 12" id="KW-0862">Zinc</keyword>
<organism evidence="15 16">
    <name type="scientific">Prosthecodimorpha hirschii</name>
    <dbReference type="NCBI Taxonomy" id="665126"/>
    <lineage>
        <taxon>Bacteria</taxon>
        <taxon>Pseudomonadati</taxon>
        <taxon>Pseudomonadota</taxon>
        <taxon>Alphaproteobacteria</taxon>
        <taxon>Hyphomicrobiales</taxon>
        <taxon>Ancalomicrobiaceae</taxon>
        <taxon>Prosthecodimorpha</taxon>
    </lineage>
</organism>
<keyword evidence="11 12" id="KW-0472">Membrane</keyword>
<keyword evidence="6 12" id="KW-0479">Metal-binding</keyword>
<proteinExistence type="inferred from homology"/>
<dbReference type="EC" id="3.4.24.-" evidence="12"/>
<dbReference type="GO" id="GO:0008270">
    <property type="term" value="F:zinc ion binding"/>
    <property type="evidence" value="ECO:0007669"/>
    <property type="project" value="UniProtKB-UniRule"/>
</dbReference>
<name>A0A0N8GF88_9HYPH</name>
<comment type="similarity">
    <text evidence="2 12">Belongs to the peptidase M48B family.</text>
</comment>
<feature type="transmembrane region" description="Helical" evidence="12">
    <location>
        <begin position="30"/>
        <end position="46"/>
    </location>
</feature>
<sequence>MNYFRTALLLAAMTALFMGVGFLVGGKTGMLVAFVAALGMNLFSYWNSGSMVLSMHNAQEVDMSTAPELVGMIQQLAHNANLPMPRVYLIHEDQPNAFATGRNPENAAVAATTGLLNSLTAEEVAGVMAHELAHIKNHDTLIMTVTATIAGAISMLANFGMFFGGNRDNNGGTHWIGAILAAVVAPFAAMIVQMAISRTREYAADRLGAEICGRPVWLASALQKIAGEAAHIPNQHAEANPATAHMFIINPLTGQGMDNLFSTHPNTENRIAALVELDRQMGGGGYGGGGGGGGSMRGPQAPTGGAPGRDPRGPWGGKSAEDDGGAFGGARFPTAGGNRGRSSVPPVGGGAPRGPWA</sequence>
<evidence type="ECO:0000256" key="7">
    <source>
        <dbReference type="ARBA" id="ARBA00022801"/>
    </source>
</evidence>
<comment type="caution">
    <text evidence="15">The sequence shown here is derived from an EMBL/GenBank/DDBJ whole genome shotgun (WGS) entry which is preliminary data.</text>
</comment>
<feature type="compositionally biased region" description="Gly residues" evidence="13">
    <location>
        <begin position="347"/>
        <end position="357"/>
    </location>
</feature>
<protein>
    <recommendedName>
        <fullName evidence="12">Protease HtpX homolog</fullName>
        <ecNumber evidence="12">3.4.24.-</ecNumber>
    </recommendedName>
</protein>
<evidence type="ECO:0000256" key="10">
    <source>
        <dbReference type="ARBA" id="ARBA00023049"/>
    </source>
</evidence>
<dbReference type="CDD" id="cd07336">
    <property type="entry name" value="M48B_HtpX_like"/>
    <property type="match status" value="1"/>
</dbReference>
<evidence type="ECO:0000256" key="4">
    <source>
        <dbReference type="ARBA" id="ARBA00022670"/>
    </source>
</evidence>
<dbReference type="GO" id="GO:0004222">
    <property type="term" value="F:metalloendopeptidase activity"/>
    <property type="evidence" value="ECO:0007669"/>
    <property type="project" value="UniProtKB-UniRule"/>
</dbReference>
<dbReference type="EMBL" id="LJYW01000001">
    <property type="protein sequence ID" value="KPL53641.1"/>
    <property type="molecule type" value="Genomic_DNA"/>
</dbReference>
<dbReference type="NCBIfam" id="NF002363">
    <property type="entry name" value="PRK01345.1"/>
    <property type="match status" value="1"/>
</dbReference>
<evidence type="ECO:0000313" key="16">
    <source>
        <dbReference type="Proteomes" id="UP000048984"/>
    </source>
</evidence>
<comment type="subcellular location">
    <subcellularLocation>
        <location evidence="1 12">Cell membrane</location>
        <topology evidence="1 12">Multi-pass membrane protein</topology>
    </subcellularLocation>
</comment>
<dbReference type="AlphaFoldDB" id="A0A0N8GF88"/>
<feature type="domain" description="Peptidase M48" evidence="14">
    <location>
        <begin position="66"/>
        <end position="276"/>
    </location>
</feature>
<evidence type="ECO:0000256" key="11">
    <source>
        <dbReference type="ARBA" id="ARBA00023136"/>
    </source>
</evidence>
<dbReference type="GO" id="GO:0006508">
    <property type="term" value="P:proteolysis"/>
    <property type="evidence" value="ECO:0007669"/>
    <property type="project" value="UniProtKB-KW"/>
</dbReference>
<keyword evidence="16" id="KW-1185">Reference proteome</keyword>
<evidence type="ECO:0000259" key="14">
    <source>
        <dbReference type="Pfam" id="PF01435"/>
    </source>
</evidence>
<feature type="binding site" evidence="12">
    <location>
        <position position="201"/>
    </location>
    <ligand>
        <name>Zn(2+)</name>
        <dbReference type="ChEBI" id="CHEBI:29105"/>
        <note>catalytic</note>
    </ligand>
</feature>
<feature type="binding site" evidence="12">
    <location>
        <position position="134"/>
    </location>
    <ligand>
        <name>Zn(2+)</name>
        <dbReference type="ChEBI" id="CHEBI:29105"/>
        <note>catalytic</note>
    </ligand>
</feature>
<keyword evidence="4 12" id="KW-0645">Protease</keyword>
<dbReference type="Gene3D" id="3.30.2010.10">
    <property type="entry name" value="Metalloproteases ('zincins'), catalytic domain"/>
    <property type="match status" value="1"/>
</dbReference>
<evidence type="ECO:0000256" key="3">
    <source>
        <dbReference type="ARBA" id="ARBA00022475"/>
    </source>
</evidence>
<evidence type="ECO:0000256" key="5">
    <source>
        <dbReference type="ARBA" id="ARBA00022692"/>
    </source>
</evidence>
<keyword evidence="3 12" id="KW-1003">Cell membrane</keyword>
<dbReference type="Pfam" id="PF01435">
    <property type="entry name" value="Peptidase_M48"/>
    <property type="match status" value="1"/>
</dbReference>
<evidence type="ECO:0000256" key="1">
    <source>
        <dbReference type="ARBA" id="ARBA00004651"/>
    </source>
</evidence>
<evidence type="ECO:0000256" key="8">
    <source>
        <dbReference type="ARBA" id="ARBA00022833"/>
    </source>
</evidence>
<evidence type="ECO:0000256" key="6">
    <source>
        <dbReference type="ARBA" id="ARBA00022723"/>
    </source>
</evidence>
<evidence type="ECO:0000256" key="2">
    <source>
        <dbReference type="ARBA" id="ARBA00009779"/>
    </source>
</evidence>
<dbReference type="InterPro" id="IPR050083">
    <property type="entry name" value="HtpX_protease"/>
</dbReference>
<accession>A0A0N8GF88</accession>
<dbReference type="InterPro" id="IPR001915">
    <property type="entry name" value="Peptidase_M48"/>
</dbReference>
<keyword evidence="9 12" id="KW-1133">Transmembrane helix</keyword>
<dbReference type="STRING" id="665126.ABB55_16645"/>
<reference evidence="15 16" key="1">
    <citation type="submission" date="2015-09" db="EMBL/GenBank/DDBJ databases">
        <authorList>
            <consortium name="Swine Surveillance"/>
        </authorList>
    </citation>
    <scope>NUCLEOTIDE SEQUENCE [LARGE SCALE GENOMIC DNA]</scope>
    <source>
        <strain evidence="15 16">16</strain>
    </source>
</reference>